<organism evidence="3 4">
    <name type="scientific">Nonomuraea jiangxiensis</name>
    <dbReference type="NCBI Taxonomy" id="633440"/>
    <lineage>
        <taxon>Bacteria</taxon>
        <taxon>Bacillati</taxon>
        <taxon>Actinomycetota</taxon>
        <taxon>Actinomycetes</taxon>
        <taxon>Streptosporangiales</taxon>
        <taxon>Streptosporangiaceae</taxon>
        <taxon>Nonomuraea</taxon>
    </lineage>
</organism>
<feature type="signal peptide" evidence="2">
    <location>
        <begin position="1"/>
        <end position="34"/>
    </location>
</feature>
<feature type="chain" id="PRO_5011495372" description="Ig-like domain-containing protein" evidence="2">
    <location>
        <begin position="35"/>
        <end position="397"/>
    </location>
</feature>
<evidence type="ECO:0000313" key="4">
    <source>
        <dbReference type="Proteomes" id="UP000199202"/>
    </source>
</evidence>
<protein>
    <recommendedName>
        <fullName evidence="5">Ig-like domain-containing protein</fullName>
    </recommendedName>
</protein>
<dbReference type="Proteomes" id="UP000199202">
    <property type="component" value="Unassembled WGS sequence"/>
</dbReference>
<evidence type="ECO:0000256" key="2">
    <source>
        <dbReference type="SAM" id="SignalP"/>
    </source>
</evidence>
<evidence type="ECO:0000313" key="3">
    <source>
        <dbReference type="EMBL" id="SDI83832.1"/>
    </source>
</evidence>
<dbReference type="STRING" id="633440.SAMN05421869_107234"/>
<accession>A0A1G8NUD5</accession>
<keyword evidence="4" id="KW-1185">Reference proteome</keyword>
<reference evidence="3 4" key="1">
    <citation type="submission" date="2016-10" db="EMBL/GenBank/DDBJ databases">
        <authorList>
            <person name="de Groot N.N."/>
        </authorList>
    </citation>
    <scope>NUCLEOTIDE SEQUENCE [LARGE SCALE GENOMIC DNA]</scope>
    <source>
        <strain evidence="3 4">CGMCC 4.6533</strain>
    </source>
</reference>
<feature type="region of interest" description="Disordered" evidence="1">
    <location>
        <begin position="368"/>
        <end position="397"/>
    </location>
</feature>
<dbReference type="EMBL" id="FNDJ01000007">
    <property type="protein sequence ID" value="SDI83832.1"/>
    <property type="molecule type" value="Genomic_DNA"/>
</dbReference>
<evidence type="ECO:0008006" key="5">
    <source>
        <dbReference type="Google" id="ProtNLM"/>
    </source>
</evidence>
<dbReference type="OrthoDB" id="3534992at2"/>
<keyword evidence="2" id="KW-0732">Signal</keyword>
<name>A0A1G8NUD5_9ACTN</name>
<evidence type="ECO:0000256" key="1">
    <source>
        <dbReference type="SAM" id="MobiDB-lite"/>
    </source>
</evidence>
<dbReference type="AlphaFoldDB" id="A0A1G8NUD5"/>
<gene>
    <name evidence="3" type="ORF">SAMN05421869_107234</name>
</gene>
<dbReference type="RefSeq" id="WP_143043753.1">
    <property type="nucleotide sequence ID" value="NZ_FNDJ01000007.1"/>
</dbReference>
<proteinExistence type="predicted"/>
<sequence length="397" mass="41393">MMSVGLARKAAAAGASAAVLAALGAGLVASPAQAATSATAAASKTAKVSVSTPKAAVRDYEGSCPTEVDFSATIKVPVKGKTKLSYRWLHGDGSKGKVRSLTLTGKGTKSVTVKQSITFKDDVKGWEAVQVLGPKSFTSKKGYFSVSCKEPMKLREARTHLNVSARAWASPSTYVGSCTTGKRISFSGVISSNRPAWVRYRWVLNGDAVDYGKIKVNDSRRVGFSISPRHSGRGYAQLQVLSPDRASSNRAEYKVWCKDKDRDEHSAPSYGAEVKASVSASTTSDCKVSASGSIFTKGAAKARYSWLLNGQTVGGGEVSFDRHGGSKSVSLTKALNGAATKGGSVTLAVSGPRNSETVTAFFAACKTPEPPAKDTVPAPKETATATPSVPAITLPAK</sequence>